<proteinExistence type="predicted"/>
<reference evidence="2 3" key="1">
    <citation type="submission" date="2022-06" db="EMBL/GenBank/DDBJ databases">
        <title>Sequencing the genomes of 1000 actinobacteria strains.</title>
        <authorList>
            <person name="Klenk H.-P."/>
        </authorList>
    </citation>
    <scope>NUCLEOTIDE SEQUENCE [LARGE SCALE GENOMIC DNA]</scope>
    <source>
        <strain evidence="2 3">DSM 41656</strain>
    </source>
</reference>
<evidence type="ECO:0000256" key="1">
    <source>
        <dbReference type="SAM" id="MobiDB-lite"/>
    </source>
</evidence>
<gene>
    <name evidence="2" type="ORF">FHR36_007748</name>
</gene>
<protein>
    <submittedName>
        <fullName evidence="2">Uncharacterized protein</fullName>
    </submittedName>
</protein>
<comment type="caution">
    <text evidence="2">The sequence shown here is derived from an EMBL/GenBank/DDBJ whole genome shotgun (WGS) entry which is preliminary data.</text>
</comment>
<dbReference type="EMBL" id="JAMZDX010000009">
    <property type="protein sequence ID" value="MCP2314547.1"/>
    <property type="molecule type" value="Genomic_DNA"/>
</dbReference>
<dbReference type="Proteomes" id="UP001206483">
    <property type="component" value="Unassembled WGS sequence"/>
</dbReference>
<sequence>MTDRVRSPPAVRPPGRERTRAGARWSVLLVTGGRAEDTVA</sequence>
<evidence type="ECO:0000313" key="2">
    <source>
        <dbReference type="EMBL" id="MCP2314547.1"/>
    </source>
</evidence>
<accession>A0ABT1JAR6</accession>
<name>A0ABT1JAR6_9ACTN</name>
<evidence type="ECO:0000313" key="3">
    <source>
        <dbReference type="Proteomes" id="UP001206483"/>
    </source>
</evidence>
<keyword evidence="3" id="KW-1185">Reference proteome</keyword>
<organism evidence="2 3">
    <name type="scientific">Kitasatospora paracochleata</name>
    <dbReference type="NCBI Taxonomy" id="58354"/>
    <lineage>
        <taxon>Bacteria</taxon>
        <taxon>Bacillati</taxon>
        <taxon>Actinomycetota</taxon>
        <taxon>Actinomycetes</taxon>
        <taxon>Kitasatosporales</taxon>
        <taxon>Streptomycetaceae</taxon>
        <taxon>Kitasatospora</taxon>
    </lineage>
</organism>
<feature type="region of interest" description="Disordered" evidence="1">
    <location>
        <begin position="1"/>
        <end position="24"/>
    </location>
</feature>